<evidence type="ECO:0000313" key="3">
    <source>
        <dbReference type="EMBL" id="PWJ30180.1"/>
    </source>
</evidence>
<evidence type="ECO:0000259" key="2">
    <source>
        <dbReference type="Pfam" id="PF13349"/>
    </source>
</evidence>
<dbReference type="AlphaFoldDB" id="A0A2Y9BEC0"/>
<gene>
    <name evidence="3" type="ORF">A8806_10443</name>
</gene>
<accession>A0A2Y9BEC0</accession>
<sequence length="308" mass="33898">MITKNHVIFCAPVLLCLLLFAGCSKTDTHETANELRFSLTDVSDITISYDEEDITFYDSDDDTLIIKEYMTVKKKSYFAKVKQRKNSLHISEGGKPIFKGDFNRHIEIYLPLSYQNNLSITTTDGNINLSDIDLNVSDLQIDSTSGTVQVSHAQADQMHLSSTSGTFKLGSLTAESIWIKTTCGNVMCKEIDGSVTYTSTSGNAEFQSAIGFGRFTAENSGRLSVCYTNVDGDLMLFNKNDNINLVLPEKLEFEFEAITKNGAISTNFQKQIEIDGDKTIGTVGDNPTSTVRVETKNGNITAVVGICH</sequence>
<dbReference type="InterPro" id="IPR025164">
    <property type="entry name" value="Toastrack_DUF4097"/>
</dbReference>
<dbReference type="OrthoDB" id="2064627at2"/>
<feature type="signal peptide" evidence="1">
    <location>
        <begin position="1"/>
        <end position="21"/>
    </location>
</feature>
<evidence type="ECO:0000256" key="1">
    <source>
        <dbReference type="SAM" id="SignalP"/>
    </source>
</evidence>
<comment type="caution">
    <text evidence="3">The sequence shown here is derived from an EMBL/GenBank/DDBJ whole genome shotgun (WGS) entry which is preliminary data.</text>
</comment>
<reference evidence="3 4" key="1">
    <citation type="submission" date="2018-05" db="EMBL/GenBank/DDBJ databases">
        <title>The Hungate 1000. A catalogue of reference genomes from the rumen microbiome.</title>
        <authorList>
            <person name="Kelly W."/>
        </authorList>
    </citation>
    <scope>NUCLEOTIDE SEQUENCE [LARGE SCALE GENOMIC DNA]</scope>
    <source>
        <strain evidence="3 4">NLAE-zl-C242</strain>
    </source>
</reference>
<proteinExistence type="predicted"/>
<dbReference type="Proteomes" id="UP000245845">
    <property type="component" value="Unassembled WGS sequence"/>
</dbReference>
<protein>
    <submittedName>
        <fullName evidence="3">DUF4097 and DUF4098 domain-containing protein YvlB</fullName>
    </submittedName>
</protein>
<evidence type="ECO:0000313" key="4">
    <source>
        <dbReference type="Proteomes" id="UP000245845"/>
    </source>
</evidence>
<dbReference type="RefSeq" id="WP_109730623.1">
    <property type="nucleotide sequence ID" value="NZ_BAAACK010000019.1"/>
</dbReference>
<dbReference type="PROSITE" id="PS51257">
    <property type="entry name" value="PROKAR_LIPOPROTEIN"/>
    <property type="match status" value="1"/>
</dbReference>
<dbReference type="EMBL" id="QGDL01000004">
    <property type="protein sequence ID" value="PWJ30180.1"/>
    <property type="molecule type" value="Genomic_DNA"/>
</dbReference>
<keyword evidence="4" id="KW-1185">Reference proteome</keyword>
<organism evidence="3 4">
    <name type="scientific">Faecalicatena orotica</name>
    <dbReference type="NCBI Taxonomy" id="1544"/>
    <lineage>
        <taxon>Bacteria</taxon>
        <taxon>Bacillati</taxon>
        <taxon>Bacillota</taxon>
        <taxon>Clostridia</taxon>
        <taxon>Lachnospirales</taxon>
        <taxon>Lachnospiraceae</taxon>
        <taxon>Faecalicatena</taxon>
    </lineage>
</organism>
<name>A0A2Y9BEC0_9FIRM</name>
<feature type="domain" description="DUF4097" evidence="2">
    <location>
        <begin position="43"/>
        <end position="301"/>
    </location>
</feature>
<feature type="chain" id="PRO_5043162138" evidence="1">
    <location>
        <begin position="22"/>
        <end position="308"/>
    </location>
</feature>
<dbReference type="Pfam" id="PF13349">
    <property type="entry name" value="DUF4097"/>
    <property type="match status" value="1"/>
</dbReference>
<dbReference type="Gene3D" id="2.160.20.120">
    <property type="match status" value="1"/>
</dbReference>
<keyword evidence="1" id="KW-0732">Signal</keyword>